<dbReference type="GO" id="GO:0046103">
    <property type="term" value="P:inosine biosynthetic process"/>
    <property type="evidence" value="ECO:0007669"/>
    <property type="project" value="TreeGrafter"/>
</dbReference>
<dbReference type="PANTHER" id="PTHR11409:SF43">
    <property type="entry name" value="ADENOSINE DEAMINASE"/>
    <property type="match status" value="1"/>
</dbReference>
<dbReference type="GO" id="GO:0043103">
    <property type="term" value="P:hypoxanthine salvage"/>
    <property type="evidence" value="ECO:0007669"/>
    <property type="project" value="TreeGrafter"/>
</dbReference>
<dbReference type="NCBIfam" id="TIGR01430">
    <property type="entry name" value="aden_deam"/>
    <property type="match status" value="1"/>
</dbReference>
<dbReference type="InterPro" id="IPR001365">
    <property type="entry name" value="A_deaminase_dom"/>
</dbReference>
<protein>
    <recommendedName>
        <fullName evidence="3">adenosine deaminase</fullName>
        <ecNumber evidence="3">3.5.4.4</ecNumber>
    </recommendedName>
</protein>
<dbReference type="GO" id="GO:0006154">
    <property type="term" value="P:adenosine catabolic process"/>
    <property type="evidence" value="ECO:0007669"/>
    <property type="project" value="TreeGrafter"/>
</dbReference>
<evidence type="ECO:0000259" key="7">
    <source>
        <dbReference type="Pfam" id="PF00962"/>
    </source>
</evidence>
<dbReference type="OrthoDB" id="9779574at2"/>
<evidence type="ECO:0000256" key="1">
    <source>
        <dbReference type="ARBA" id="ARBA00001947"/>
    </source>
</evidence>
<evidence type="ECO:0000256" key="5">
    <source>
        <dbReference type="ARBA" id="ARBA00022801"/>
    </source>
</evidence>
<evidence type="ECO:0000256" key="3">
    <source>
        <dbReference type="ARBA" id="ARBA00012784"/>
    </source>
</evidence>
<dbReference type="Proteomes" id="UP000240400">
    <property type="component" value="Unassembled WGS sequence"/>
</dbReference>
<dbReference type="GO" id="GO:0005829">
    <property type="term" value="C:cytosol"/>
    <property type="evidence" value="ECO:0007669"/>
    <property type="project" value="TreeGrafter"/>
</dbReference>
<dbReference type="Pfam" id="PF00962">
    <property type="entry name" value="A_deaminase"/>
    <property type="match status" value="1"/>
</dbReference>
<name>A0A2T4S8X0_9STAP</name>
<comment type="cofactor">
    <cofactor evidence="1">
        <name>Zn(2+)</name>
        <dbReference type="ChEBI" id="CHEBI:29105"/>
    </cofactor>
</comment>
<keyword evidence="5" id="KW-0378">Hydrolase</keyword>
<gene>
    <name evidence="8" type="primary">add</name>
    <name evidence="8" type="ORF">BUZ61_10170</name>
</gene>
<evidence type="ECO:0000256" key="2">
    <source>
        <dbReference type="ARBA" id="ARBA00006676"/>
    </source>
</evidence>
<accession>A0A2T4S8X0</accession>
<evidence type="ECO:0000313" key="9">
    <source>
        <dbReference type="Proteomes" id="UP000240400"/>
    </source>
</evidence>
<dbReference type="InterPro" id="IPR032466">
    <property type="entry name" value="Metal_Hydrolase"/>
</dbReference>
<keyword evidence="6" id="KW-0862">Zinc</keyword>
<evidence type="ECO:0000256" key="6">
    <source>
        <dbReference type="ARBA" id="ARBA00022833"/>
    </source>
</evidence>
<proteinExistence type="inferred from homology"/>
<comment type="caution">
    <text evidence="8">The sequence shown here is derived from an EMBL/GenBank/DDBJ whole genome shotgun (WGS) entry which is preliminary data.</text>
</comment>
<dbReference type="RefSeq" id="WP_107644393.1">
    <property type="nucleotide sequence ID" value="NZ_CANMJG010000004.1"/>
</dbReference>
<dbReference type="GO" id="GO:0046872">
    <property type="term" value="F:metal ion binding"/>
    <property type="evidence" value="ECO:0007669"/>
    <property type="project" value="UniProtKB-KW"/>
</dbReference>
<dbReference type="InterPro" id="IPR006330">
    <property type="entry name" value="Ado/ade_deaminase"/>
</dbReference>
<dbReference type="GO" id="GO:0004000">
    <property type="term" value="F:adenosine deaminase activity"/>
    <property type="evidence" value="ECO:0007669"/>
    <property type="project" value="TreeGrafter"/>
</dbReference>
<dbReference type="PANTHER" id="PTHR11409">
    <property type="entry name" value="ADENOSINE DEAMINASE"/>
    <property type="match status" value="1"/>
</dbReference>
<evidence type="ECO:0000256" key="4">
    <source>
        <dbReference type="ARBA" id="ARBA00022723"/>
    </source>
</evidence>
<sequence length="324" mass="36692">MDKSIKDIAKIELHCHLDGSVSEKLIRQLAQEQQINLNEANLIVSEQCESLDEYLKCFDEILSVLQTADSLKRAVIDVAQQAYEDNVKYIEIRFAPLLHMEQDMTLLEIVKAVETGVEIVQETMDIKVNLLICAMRQHEPSTNKQLFDGLDVYNSEVIRGIDFAGPEVGFPPHTIQDTIQYGLDKGMHLTLHAGECGCKHNVLEAIKIGAKRIGHGVAVNLDEAALQEVKANDVLLEICPKSNLQTKAINALSEINIPYLLNNNIPFVINTDNRTVTQTSLNEEYELLFKHQLIDLEQMKYINQRAIQYAFLTEPEKHRLLESM</sequence>
<dbReference type="Gene3D" id="3.20.20.140">
    <property type="entry name" value="Metal-dependent hydrolases"/>
    <property type="match status" value="1"/>
</dbReference>
<dbReference type="SUPFAM" id="SSF51556">
    <property type="entry name" value="Metallo-dependent hydrolases"/>
    <property type="match status" value="1"/>
</dbReference>
<organism evidence="8 9">
    <name type="scientific">Staphylococcus nepalensis</name>
    <dbReference type="NCBI Taxonomy" id="214473"/>
    <lineage>
        <taxon>Bacteria</taxon>
        <taxon>Bacillati</taxon>
        <taxon>Bacillota</taxon>
        <taxon>Bacilli</taxon>
        <taxon>Bacillales</taxon>
        <taxon>Staphylococcaceae</taxon>
        <taxon>Staphylococcus</taxon>
    </lineage>
</organism>
<dbReference type="EMBL" id="PZHR01000059">
    <property type="protein sequence ID" value="PTK58229.1"/>
    <property type="molecule type" value="Genomic_DNA"/>
</dbReference>
<evidence type="ECO:0000313" key="8">
    <source>
        <dbReference type="EMBL" id="PTK58229.1"/>
    </source>
</evidence>
<dbReference type="EC" id="3.5.4.4" evidence="3"/>
<comment type="similarity">
    <text evidence="2">Belongs to the metallo-dependent hydrolases superfamily. Adenosine and AMP deaminases family.</text>
</comment>
<dbReference type="AlphaFoldDB" id="A0A2T4S8X0"/>
<keyword evidence="4" id="KW-0479">Metal-binding</keyword>
<reference evidence="8 9" key="1">
    <citation type="journal article" date="2016" name="Front. Microbiol.">
        <title>Comprehensive Phylogenetic Analysis of Bovine Non-aureus Staphylococci Species Based on Whole-Genome Sequencing.</title>
        <authorList>
            <person name="Naushad S."/>
            <person name="Barkema H.W."/>
            <person name="Luby C."/>
            <person name="Condas L.A."/>
            <person name="Nobrega D.B."/>
            <person name="Carson D.A."/>
            <person name="De Buck J."/>
        </authorList>
    </citation>
    <scope>NUCLEOTIDE SEQUENCE [LARGE SCALE GENOMIC DNA]</scope>
    <source>
        <strain evidence="8 9">SNUC 4337</strain>
    </source>
</reference>
<feature type="domain" description="Adenosine deaminase" evidence="7">
    <location>
        <begin position="10"/>
        <end position="323"/>
    </location>
</feature>